<dbReference type="InterPro" id="IPR050951">
    <property type="entry name" value="Retrovirus_Pol_polyprotein"/>
</dbReference>
<evidence type="ECO:0000313" key="3">
    <source>
        <dbReference type="Proteomes" id="UP000054538"/>
    </source>
</evidence>
<feature type="domain" description="Integrase zinc-binding" evidence="1">
    <location>
        <begin position="124"/>
        <end position="163"/>
    </location>
</feature>
<accession>A0A0D0CSE3</accession>
<evidence type="ECO:0000313" key="2">
    <source>
        <dbReference type="EMBL" id="KIK78303.1"/>
    </source>
</evidence>
<dbReference type="GO" id="GO:0003676">
    <property type="term" value="F:nucleic acid binding"/>
    <property type="evidence" value="ECO:0007669"/>
    <property type="project" value="InterPro"/>
</dbReference>
<organism evidence="2 3">
    <name type="scientific">Paxillus rubicundulus Ve08.2h10</name>
    <dbReference type="NCBI Taxonomy" id="930991"/>
    <lineage>
        <taxon>Eukaryota</taxon>
        <taxon>Fungi</taxon>
        <taxon>Dikarya</taxon>
        <taxon>Basidiomycota</taxon>
        <taxon>Agaricomycotina</taxon>
        <taxon>Agaricomycetes</taxon>
        <taxon>Agaricomycetidae</taxon>
        <taxon>Boletales</taxon>
        <taxon>Paxilineae</taxon>
        <taxon>Paxillaceae</taxon>
        <taxon>Paxillus</taxon>
    </lineage>
</organism>
<dbReference type="AlphaFoldDB" id="A0A0D0CSE3"/>
<dbReference type="PANTHER" id="PTHR37984">
    <property type="entry name" value="PROTEIN CBG26694"/>
    <property type="match status" value="1"/>
</dbReference>
<dbReference type="InterPro" id="IPR036397">
    <property type="entry name" value="RNaseH_sf"/>
</dbReference>
<dbReference type="Proteomes" id="UP000054538">
    <property type="component" value="Unassembled WGS sequence"/>
</dbReference>
<evidence type="ECO:0000259" key="1">
    <source>
        <dbReference type="Pfam" id="PF17921"/>
    </source>
</evidence>
<dbReference type="InterPro" id="IPR041588">
    <property type="entry name" value="Integrase_H2C2"/>
</dbReference>
<dbReference type="InterPro" id="IPR012337">
    <property type="entry name" value="RNaseH-like_sf"/>
</dbReference>
<dbReference type="Pfam" id="PF17921">
    <property type="entry name" value="Integrase_H2C2"/>
    <property type="match status" value="1"/>
</dbReference>
<dbReference type="SUPFAM" id="SSF53098">
    <property type="entry name" value="Ribonuclease H-like"/>
    <property type="match status" value="1"/>
</dbReference>
<dbReference type="STRING" id="930991.A0A0D0CSE3"/>
<protein>
    <recommendedName>
        <fullName evidence="1">Integrase zinc-binding domain-containing protein</fullName>
    </recommendedName>
</protein>
<dbReference type="EMBL" id="KN826636">
    <property type="protein sequence ID" value="KIK78303.1"/>
    <property type="molecule type" value="Genomic_DNA"/>
</dbReference>
<dbReference type="OrthoDB" id="444848at2759"/>
<reference evidence="3" key="2">
    <citation type="submission" date="2015-01" db="EMBL/GenBank/DDBJ databases">
        <title>Evolutionary Origins and Diversification of the Mycorrhizal Mutualists.</title>
        <authorList>
            <consortium name="DOE Joint Genome Institute"/>
            <consortium name="Mycorrhizal Genomics Consortium"/>
            <person name="Kohler A."/>
            <person name="Kuo A."/>
            <person name="Nagy L.G."/>
            <person name="Floudas D."/>
            <person name="Copeland A."/>
            <person name="Barry K.W."/>
            <person name="Cichocki N."/>
            <person name="Veneault-Fourrey C."/>
            <person name="LaButti K."/>
            <person name="Lindquist E.A."/>
            <person name="Lipzen A."/>
            <person name="Lundell T."/>
            <person name="Morin E."/>
            <person name="Murat C."/>
            <person name="Riley R."/>
            <person name="Ohm R."/>
            <person name="Sun H."/>
            <person name="Tunlid A."/>
            <person name="Henrissat B."/>
            <person name="Grigoriev I.V."/>
            <person name="Hibbett D.S."/>
            <person name="Martin F."/>
        </authorList>
    </citation>
    <scope>NUCLEOTIDE SEQUENCE [LARGE SCALE GENOMIC DNA]</scope>
    <source>
        <strain evidence="3">Ve08.2h10</strain>
    </source>
</reference>
<dbReference type="Gene3D" id="3.30.420.10">
    <property type="entry name" value="Ribonuclease H-like superfamily/Ribonuclease H"/>
    <property type="match status" value="1"/>
</dbReference>
<dbReference type="InParanoid" id="A0A0D0CSE3"/>
<reference evidence="2 3" key="1">
    <citation type="submission" date="2014-04" db="EMBL/GenBank/DDBJ databases">
        <authorList>
            <consortium name="DOE Joint Genome Institute"/>
            <person name="Kuo A."/>
            <person name="Kohler A."/>
            <person name="Jargeat P."/>
            <person name="Nagy L.G."/>
            <person name="Floudas D."/>
            <person name="Copeland A."/>
            <person name="Barry K.W."/>
            <person name="Cichocki N."/>
            <person name="Veneault-Fourrey C."/>
            <person name="LaButti K."/>
            <person name="Lindquist E.A."/>
            <person name="Lipzen A."/>
            <person name="Lundell T."/>
            <person name="Morin E."/>
            <person name="Murat C."/>
            <person name="Sun H."/>
            <person name="Tunlid A."/>
            <person name="Henrissat B."/>
            <person name="Grigoriev I.V."/>
            <person name="Hibbett D.S."/>
            <person name="Martin F."/>
            <person name="Nordberg H.P."/>
            <person name="Cantor M.N."/>
            <person name="Hua S.X."/>
        </authorList>
    </citation>
    <scope>NUCLEOTIDE SEQUENCE [LARGE SCALE GENOMIC DNA]</scope>
    <source>
        <strain evidence="2 3">Ve08.2h10</strain>
    </source>
</reference>
<dbReference type="HOGENOM" id="CLU_000384_22_0_1"/>
<dbReference type="PANTHER" id="PTHR37984:SF5">
    <property type="entry name" value="PROTEIN NYNRIN-LIKE"/>
    <property type="match status" value="1"/>
</dbReference>
<proteinExistence type="predicted"/>
<dbReference type="Gene3D" id="1.10.340.70">
    <property type="match status" value="1"/>
</dbReference>
<sequence length="420" mass="48155">PVVANLSISLAHRTQWAISAPQQYSGLLPLFYPAFMASLANTTAQPMILKSGRAAGKEVKLAQIQEFLEMCSHPADLSDAEYVSFINSACCFFLLDGSLWHWEPHGWHRLVVHEAKQYRLIKDAHEGVFTVRTWLLLRFWWPMLVKDVKWYIHTCHKCQICQTRKLYIPPSIPVIGGLFQKAHIDTIQMPKAGGFHHIHWPLLFSRISSADGALFPKLYNIRHIHISPYKSQANGIIERRYYDVHEAIIKSGEGDESCWYCSAHSVFWAEWVTIIKSTGLSPYFIAHGIELLFPFNLSEATYLVLLPNTDLLSTTGLITWCAHQLQKCWEDLDAIRSKVLKAHFLSIKQFEETFKNQIKDYDFPPRSLVLIQNSRVEKELSQKTKPWYMGPMIVLCWTTGGLYLLAELDGSVSKLQFAAF</sequence>
<name>A0A0D0CSE3_9AGAM</name>
<keyword evidence="3" id="KW-1185">Reference proteome</keyword>
<gene>
    <name evidence="2" type="ORF">PAXRUDRAFT_164351</name>
</gene>
<feature type="non-terminal residue" evidence="2">
    <location>
        <position position="1"/>
    </location>
</feature>